<dbReference type="NCBIfam" id="TIGR01214">
    <property type="entry name" value="rmlD"/>
    <property type="match status" value="1"/>
</dbReference>
<dbReference type="InterPro" id="IPR029903">
    <property type="entry name" value="RmlD-like-bd"/>
</dbReference>
<protein>
    <recommendedName>
        <fullName evidence="4 6">dTDP-4-dehydrorhamnose reductase</fullName>
        <ecNumber evidence="3 6">1.1.1.133</ecNumber>
    </recommendedName>
</protein>
<feature type="domain" description="RmlD-like substrate binding" evidence="7">
    <location>
        <begin position="1"/>
        <end position="291"/>
    </location>
</feature>
<sequence length="307" mass="34222">MKILVCGAKGQVGRDIINRAPAFGLEAISLDRSQLDITQADQVEQAVLRYRPELIINSAAYTNVDGAEKEQALADAVNRDGPGNLAAVAQKYGIALLHISTDYVFSGEAKAPYRETDKTGPTGVYGASKLAGETVIQERLDRHVILRTSWVYGIHGNNFVKTMLRVGAQRDELSVVCDQFGCPTKASSIADTLLELARRYKLQGDLPWGLYHYSGRSPCSWYDFAVEIFQQAQAQGLLETRPTVFAIPTREYPTPAQRPLWSVLDCTRFESTFGLPTRDWRDELTEVIDHLAQVERSARQMEQRARA</sequence>
<dbReference type="AlphaFoldDB" id="A0A5R9QJS4"/>
<dbReference type="GO" id="GO:0019305">
    <property type="term" value="P:dTDP-rhamnose biosynthetic process"/>
    <property type="evidence" value="ECO:0007669"/>
    <property type="project" value="UniProtKB-UniPathway"/>
</dbReference>
<dbReference type="GO" id="GO:0008831">
    <property type="term" value="F:dTDP-4-dehydrorhamnose reductase activity"/>
    <property type="evidence" value="ECO:0007669"/>
    <property type="project" value="UniProtKB-EC"/>
</dbReference>
<comment type="cofactor">
    <cofactor evidence="6">
        <name>Mg(2+)</name>
        <dbReference type="ChEBI" id="CHEBI:18420"/>
    </cofactor>
    <text evidence="6">Binds 1 Mg(2+) ion per monomer.</text>
</comment>
<evidence type="ECO:0000256" key="2">
    <source>
        <dbReference type="ARBA" id="ARBA00010944"/>
    </source>
</evidence>
<dbReference type="UniPathway" id="UPA00124"/>
<dbReference type="GO" id="GO:0009243">
    <property type="term" value="P:O antigen biosynthetic process"/>
    <property type="evidence" value="ECO:0007669"/>
    <property type="project" value="UniProtKB-UniPathway"/>
</dbReference>
<dbReference type="PANTHER" id="PTHR10491">
    <property type="entry name" value="DTDP-4-DEHYDRORHAMNOSE REDUCTASE"/>
    <property type="match status" value="1"/>
</dbReference>
<evidence type="ECO:0000256" key="1">
    <source>
        <dbReference type="ARBA" id="ARBA00004781"/>
    </source>
</evidence>
<dbReference type="Pfam" id="PF04321">
    <property type="entry name" value="RmlD_sub_bind"/>
    <property type="match status" value="1"/>
</dbReference>
<dbReference type="InterPro" id="IPR036291">
    <property type="entry name" value="NAD(P)-bd_dom_sf"/>
</dbReference>
<dbReference type="PANTHER" id="PTHR10491:SF4">
    <property type="entry name" value="METHIONINE ADENOSYLTRANSFERASE 2 SUBUNIT BETA"/>
    <property type="match status" value="1"/>
</dbReference>
<comment type="pathway">
    <text evidence="1 6">Carbohydrate biosynthesis; dTDP-L-rhamnose biosynthesis.</text>
</comment>
<dbReference type="RefSeq" id="WP_138410597.1">
    <property type="nucleotide sequence ID" value="NZ_QLAG01000001.1"/>
</dbReference>
<name>A0A5R9QJS4_9GAMM</name>
<comment type="function">
    <text evidence="6">Catalyzes the reduction of dTDP-6-deoxy-L-lyxo-4-hexulose to yield dTDP-L-rhamnose.</text>
</comment>
<accession>A0A5R9QJS4</accession>
<keyword evidence="6 8" id="KW-0560">Oxidoreductase</keyword>
<evidence type="ECO:0000313" key="9">
    <source>
        <dbReference type="Proteomes" id="UP000306753"/>
    </source>
</evidence>
<gene>
    <name evidence="8" type="primary">rfbD</name>
    <name evidence="8" type="ORF">DN820_00560</name>
</gene>
<comment type="caution">
    <text evidence="8">The sequence shown here is derived from an EMBL/GenBank/DDBJ whole genome shotgun (WGS) entry which is preliminary data.</text>
</comment>
<organism evidence="8 9">
    <name type="scientific">Stutzerimonas nosocomialis</name>
    <dbReference type="NCBI Taxonomy" id="1056496"/>
    <lineage>
        <taxon>Bacteria</taxon>
        <taxon>Pseudomonadati</taxon>
        <taxon>Pseudomonadota</taxon>
        <taxon>Gammaproteobacteria</taxon>
        <taxon>Pseudomonadales</taxon>
        <taxon>Pseudomonadaceae</taxon>
        <taxon>Stutzerimonas</taxon>
    </lineage>
</organism>
<comment type="catalytic activity">
    <reaction evidence="5 6">
        <text>dTDP-beta-L-rhamnose + NADP(+) = dTDP-4-dehydro-beta-L-rhamnose + NADPH + H(+)</text>
        <dbReference type="Rhea" id="RHEA:21796"/>
        <dbReference type="ChEBI" id="CHEBI:15378"/>
        <dbReference type="ChEBI" id="CHEBI:57510"/>
        <dbReference type="ChEBI" id="CHEBI:57783"/>
        <dbReference type="ChEBI" id="CHEBI:58349"/>
        <dbReference type="ChEBI" id="CHEBI:62830"/>
        <dbReference type="EC" id="1.1.1.133"/>
    </reaction>
</comment>
<comment type="similarity">
    <text evidence="2 6">Belongs to the dTDP-4-dehydrorhamnose reductase family.</text>
</comment>
<proteinExistence type="inferred from homology"/>
<evidence type="ECO:0000256" key="4">
    <source>
        <dbReference type="ARBA" id="ARBA00017099"/>
    </source>
</evidence>
<evidence type="ECO:0000256" key="5">
    <source>
        <dbReference type="ARBA" id="ARBA00048200"/>
    </source>
</evidence>
<dbReference type="GO" id="GO:0005829">
    <property type="term" value="C:cytosol"/>
    <property type="evidence" value="ECO:0007669"/>
    <property type="project" value="TreeGrafter"/>
</dbReference>
<keyword evidence="9" id="KW-1185">Reference proteome</keyword>
<dbReference type="UniPathway" id="UPA00281"/>
<keyword evidence="6" id="KW-0521">NADP</keyword>
<dbReference type="Gene3D" id="3.90.25.10">
    <property type="entry name" value="UDP-galactose 4-epimerase, domain 1"/>
    <property type="match status" value="1"/>
</dbReference>
<dbReference type="SUPFAM" id="SSF51735">
    <property type="entry name" value="NAD(P)-binding Rossmann-fold domains"/>
    <property type="match status" value="1"/>
</dbReference>
<dbReference type="EMBL" id="QLAG01000001">
    <property type="protein sequence ID" value="TLX65398.1"/>
    <property type="molecule type" value="Genomic_DNA"/>
</dbReference>
<reference evidence="8 9" key="1">
    <citation type="journal article" date="2017" name="Eur. J. Clin. Microbiol. Infect. Dis.">
        <title>Uncommonly isolated clinical Pseudomonas: identification and phylogenetic assignation.</title>
        <authorList>
            <person name="Mulet M."/>
            <person name="Gomila M."/>
            <person name="Ramirez A."/>
            <person name="Cardew S."/>
            <person name="Moore E.R."/>
            <person name="Lalucat J."/>
            <person name="Garcia-Valdes E."/>
        </authorList>
    </citation>
    <scope>NUCLEOTIDE SEQUENCE [LARGE SCALE GENOMIC DNA]</scope>
    <source>
        <strain evidence="8 9">SD129</strain>
    </source>
</reference>
<evidence type="ECO:0000259" key="7">
    <source>
        <dbReference type="Pfam" id="PF04321"/>
    </source>
</evidence>
<evidence type="ECO:0000313" key="8">
    <source>
        <dbReference type="EMBL" id="TLX65398.1"/>
    </source>
</evidence>
<evidence type="ECO:0000256" key="6">
    <source>
        <dbReference type="RuleBase" id="RU364082"/>
    </source>
</evidence>
<dbReference type="Proteomes" id="UP000306753">
    <property type="component" value="Unassembled WGS sequence"/>
</dbReference>
<dbReference type="InterPro" id="IPR005913">
    <property type="entry name" value="dTDP_dehydrorham_reduct"/>
</dbReference>
<dbReference type="Gene3D" id="3.40.50.720">
    <property type="entry name" value="NAD(P)-binding Rossmann-like Domain"/>
    <property type="match status" value="1"/>
</dbReference>
<dbReference type="CDD" id="cd05254">
    <property type="entry name" value="dTDP_HR_like_SDR_e"/>
    <property type="match status" value="1"/>
</dbReference>
<dbReference type="EC" id="1.1.1.133" evidence="3 6"/>
<evidence type="ECO:0000256" key="3">
    <source>
        <dbReference type="ARBA" id="ARBA00012929"/>
    </source>
</evidence>